<dbReference type="AlphaFoldDB" id="A0A3D5QBG3"/>
<dbReference type="SUPFAM" id="SSF52922">
    <property type="entry name" value="TK C-terminal domain-like"/>
    <property type="match status" value="1"/>
</dbReference>
<evidence type="ECO:0000313" key="4">
    <source>
        <dbReference type="EMBL" id="HCW93073.1"/>
    </source>
</evidence>
<evidence type="ECO:0000313" key="5">
    <source>
        <dbReference type="Proteomes" id="UP000262325"/>
    </source>
</evidence>
<dbReference type="InterPro" id="IPR050722">
    <property type="entry name" value="Pyruvate:ferred/Flavod_OxRd"/>
</dbReference>
<proteinExistence type="predicted"/>
<dbReference type="EMBL" id="DPPF01000106">
    <property type="protein sequence ID" value="HCW93073.1"/>
    <property type="molecule type" value="Genomic_DNA"/>
</dbReference>
<protein>
    <submittedName>
        <fullName evidence="4">2-oxoacid:acceptor oxidoreductase subunit alpha</fullName>
    </submittedName>
</protein>
<dbReference type="GO" id="GO:0016903">
    <property type="term" value="F:oxidoreductase activity, acting on the aldehyde or oxo group of donors"/>
    <property type="evidence" value="ECO:0007669"/>
    <property type="project" value="InterPro"/>
</dbReference>
<reference evidence="4 5" key="1">
    <citation type="journal article" date="2018" name="Nat. Biotechnol.">
        <title>A standardized bacterial taxonomy based on genome phylogeny substantially revises the tree of life.</title>
        <authorList>
            <person name="Parks D.H."/>
            <person name="Chuvochina M."/>
            <person name="Waite D.W."/>
            <person name="Rinke C."/>
            <person name="Skarshewski A."/>
            <person name="Chaumeil P.A."/>
            <person name="Hugenholtz P."/>
        </authorList>
    </citation>
    <scope>NUCLEOTIDE SEQUENCE [LARGE SCALE GENOMIC DNA]</scope>
    <source>
        <strain evidence="4">UBA8672</strain>
    </source>
</reference>
<organism evidence="4 5">
    <name type="scientific">Flexistipes sinusarabici</name>
    <dbReference type="NCBI Taxonomy" id="2352"/>
    <lineage>
        <taxon>Bacteria</taxon>
        <taxon>Pseudomonadati</taxon>
        <taxon>Deferribacterota</taxon>
        <taxon>Deferribacteres</taxon>
        <taxon>Deferribacterales</taxon>
        <taxon>Flexistipitaceae</taxon>
        <taxon>Flexistipes</taxon>
    </lineage>
</organism>
<dbReference type="NCBIfam" id="TIGR03710">
    <property type="entry name" value="OAFO_sf"/>
    <property type="match status" value="1"/>
</dbReference>
<evidence type="ECO:0000259" key="2">
    <source>
        <dbReference type="Pfam" id="PF01558"/>
    </source>
</evidence>
<dbReference type="InterPro" id="IPR002880">
    <property type="entry name" value="Pyrv_Fd/Flavodoxin_OxRdtase_N"/>
</dbReference>
<accession>A0A3D5QBG3</accession>
<dbReference type="FunFam" id="3.40.50.970:FF:000022">
    <property type="entry name" value="2-oxoglutarate ferredoxin oxidoreductase alpha subunit"/>
    <property type="match status" value="1"/>
</dbReference>
<dbReference type="Proteomes" id="UP000262325">
    <property type="component" value="Unassembled WGS sequence"/>
</dbReference>
<gene>
    <name evidence="4" type="ORF">DHM44_05270</name>
</gene>
<dbReference type="Pfam" id="PF01855">
    <property type="entry name" value="POR_N"/>
    <property type="match status" value="1"/>
</dbReference>
<dbReference type="InterPro" id="IPR002869">
    <property type="entry name" value="Pyrv_flavodox_OxRed_cen"/>
</dbReference>
<keyword evidence="1" id="KW-0560">Oxidoreductase</keyword>
<feature type="domain" description="Pyruvate/ketoisovalerate oxidoreductase catalytic" evidence="2">
    <location>
        <begin position="12"/>
        <end position="172"/>
    </location>
</feature>
<dbReference type="SUPFAM" id="SSF52518">
    <property type="entry name" value="Thiamin diphosphate-binding fold (THDP-binding)"/>
    <property type="match status" value="1"/>
</dbReference>
<dbReference type="InterPro" id="IPR029061">
    <property type="entry name" value="THDP-binding"/>
</dbReference>
<dbReference type="CDD" id="cd07034">
    <property type="entry name" value="TPP_PYR_PFOR_IOR-alpha_like"/>
    <property type="match status" value="1"/>
</dbReference>
<dbReference type="SUPFAM" id="SSF53323">
    <property type="entry name" value="Pyruvate-ferredoxin oxidoreductase, PFOR, domain III"/>
    <property type="match status" value="1"/>
</dbReference>
<evidence type="ECO:0000256" key="1">
    <source>
        <dbReference type="ARBA" id="ARBA00023002"/>
    </source>
</evidence>
<dbReference type="InterPro" id="IPR019752">
    <property type="entry name" value="Pyrv/ketoisovalerate_OxRed_cat"/>
</dbReference>
<dbReference type="PANTHER" id="PTHR32154">
    <property type="entry name" value="PYRUVATE-FLAVODOXIN OXIDOREDUCTASE-RELATED"/>
    <property type="match status" value="1"/>
</dbReference>
<evidence type="ECO:0000259" key="3">
    <source>
        <dbReference type="Pfam" id="PF01855"/>
    </source>
</evidence>
<dbReference type="Gene3D" id="3.40.50.970">
    <property type="match status" value="1"/>
</dbReference>
<comment type="caution">
    <text evidence="4">The sequence shown here is derived from an EMBL/GenBank/DDBJ whole genome shotgun (WGS) entry which is preliminary data.</text>
</comment>
<dbReference type="Gene3D" id="3.40.50.920">
    <property type="match status" value="1"/>
</dbReference>
<dbReference type="Gene3D" id="3.40.920.10">
    <property type="entry name" value="Pyruvate-ferredoxin oxidoreductase, PFOR, domain III"/>
    <property type="match status" value="1"/>
</dbReference>
<dbReference type="Pfam" id="PF01558">
    <property type="entry name" value="POR"/>
    <property type="match status" value="1"/>
</dbReference>
<name>A0A3D5QBG3_FLESI</name>
<feature type="domain" description="Pyruvate flavodoxin/ferredoxin oxidoreductase pyrimidine binding" evidence="3">
    <location>
        <begin position="209"/>
        <end position="431"/>
    </location>
</feature>
<dbReference type="GO" id="GO:0006979">
    <property type="term" value="P:response to oxidative stress"/>
    <property type="evidence" value="ECO:0007669"/>
    <property type="project" value="TreeGrafter"/>
</dbReference>
<dbReference type="PANTHER" id="PTHR32154:SF20">
    <property type="entry name" value="2-OXOGLUTARATE OXIDOREDUCTASE SUBUNIT KORA"/>
    <property type="match status" value="1"/>
</dbReference>
<sequence>MSTLNIVLGGAAGQGINTTEELLTKALKQSGFNIFATKEYMSRVRGGINTTTISISSSPVRSYREKIDILVPFTKGVVDWTGGRLSEDTLILGEKYLEQEIPDGLTHVIVEIEKLAKELGNKLFANTILSGLLFGIVKADKQALKKVVEKKFSSKGEEVAAKNVQAAEKGYELSEEICKEYDFSYEIERDSSVCEDIVINGSEAIALGSLNGGCNFVSFYPMSPSTNVAVELANMAEEMGIIVEQFEDEIAASNASIGAWFGGGRGLVTTSGGGFSLMCESLSLAGMSESPVVIHLAQRPGPATGLPTRTAQGDLNLALYAGHGDFPRVMYAPSNIEEAYALSTKAFDTADKFQVPVILLTDEYLVDMYYNVGTLEVNEIVDKHIVEMNSDYKRYKLSKNGISPRGIPGYGEGIIIANGNEHDEYGDTTEETGLTTAMQEKRMKKLEGLNDEALEPFFYGKENYSVLMVSWGSTRDTVKSLVDKYEDKGLAMLHFSQVYPVYDASDYLKKADQVIAVEQNLTGQFADLIHRELDIKISERILKYDGRQISEEFLEKELSEKGVL</sequence>
<dbReference type="InterPro" id="IPR009014">
    <property type="entry name" value="Transketo_C/PFOR_II"/>
</dbReference>
<dbReference type="InterPro" id="IPR022367">
    <property type="entry name" value="2-oxoacid/accept_OxRdtase_asu"/>
</dbReference>